<dbReference type="InterPro" id="IPR036388">
    <property type="entry name" value="WH-like_DNA-bd_sf"/>
</dbReference>
<dbReference type="InterPro" id="IPR052038">
    <property type="entry name" value="Type-VII_TA_antitoxin"/>
</dbReference>
<dbReference type="InterPro" id="IPR011991">
    <property type="entry name" value="ArsR-like_HTH"/>
</dbReference>
<dbReference type="SUPFAM" id="SSF46785">
    <property type="entry name" value="Winged helix' DNA-binding domain"/>
    <property type="match status" value="1"/>
</dbReference>
<evidence type="ECO:0000256" key="3">
    <source>
        <dbReference type="ARBA" id="ARBA00022679"/>
    </source>
</evidence>
<dbReference type="GO" id="GO:0005524">
    <property type="term" value="F:ATP binding"/>
    <property type="evidence" value="ECO:0007669"/>
    <property type="project" value="UniProtKB-KW"/>
</dbReference>
<dbReference type="GO" id="GO:0046872">
    <property type="term" value="F:metal ion binding"/>
    <property type="evidence" value="ECO:0007669"/>
    <property type="project" value="UniProtKB-KW"/>
</dbReference>
<dbReference type="GO" id="GO:0003700">
    <property type="term" value="F:DNA-binding transcription factor activity"/>
    <property type="evidence" value="ECO:0007669"/>
    <property type="project" value="InterPro"/>
</dbReference>
<comment type="catalytic activity">
    <reaction evidence="12">
        <text>L-tyrosyl-[protein] + ATP = O-(5'-adenylyl)-L-tyrosyl-[protein] + diphosphate</text>
        <dbReference type="Rhea" id="RHEA:54288"/>
        <dbReference type="Rhea" id="RHEA-COMP:10136"/>
        <dbReference type="Rhea" id="RHEA-COMP:13846"/>
        <dbReference type="ChEBI" id="CHEBI:30616"/>
        <dbReference type="ChEBI" id="CHEBI:33019"/>
        <dbReference type="ChEBI" id="CHEBI:46858"/>
        <dbReference type="ChEBI" id="CHEBI:83624"/>
        <dbReference type="EC" id="2.7.7.108"/>
    </reaction>
</comment>
<dbReference type="PANTHER" id="PTHR33571">
    <property type="entry name" value="SSL8005 PROTEIN"/>
    <property type="match status" value="1"/>
</dbReference>
<keyword evidence="4" id="KW-0548">Nucleotidyltransferase</keyword>
<dbReference type="Gene3D" id="3.30.460.10">
    <property type="entry name" value="Beta Polymerase, domain 2"/>
    <property type="match status" value="1"/>
</dbReference>
<evidence type="ECO:0000256" key="12">
    <source>
        <dbReference type="ARBA" id="ARBA00048696"/>
    </source>
</evidence>
<dbReference type="KEGG" id="pyc:TQ32_01950"/>
<keyword evidence="6" id="KW-0547">Nucleotide-binding</keyword>
<proteinExistence type="inferred from homology"/>
<accession>A0A127B9D1</accession>
<dbReference type="Proteomes" id="UP000070587">
    <property type="component" value="Chromosome"/>
</dbReference>
<dbReference type="PATRIC" id="fig|1609559.3.peg.394"/>
<evidence type="ECO:0000256" key="11">
    <source>
        <dbReference type="ARBA" id="ARBA00047518"/>
    </source>
</evidence>
<evidence type="ECO:0000256" key="9">
    <source>
        <dbReference type="ARBA" id="ARBA00034531"/>
    </source>
</evidence>
<dbReference type="EMBL" id="CP010835">
    <property type="protein sequence ID" value="AMM53389.1"/>
    <property type="molecule type" value="Genomic_DNA"/>
</dbReference>
<dbReference type="Pfam" id="PF01022">
    <property type="entry name" value="HTH_5"/>
    <property type="match status" value="1"/>
</dbReference>
<evidence type="ECO:0000313" key="15">
    <source>
        <dbReference type="Proteomes" id="UP000070587"/>
    </source>
</evidence>
<comment type="similarity">
    <text evidence="10">Belongs to the MntA antitoxin family.</text>
</comment>
<evidence type="ECO:0000256" key="1">
    <source>
        <dbReference type="ARBA" id="ARBA00001946"/>
    </source>
</evidence>
<evidence type="ECO:0000256" key="5">
    <source>
        <dbReference type="ARBA" id="ARBA00022723"/>
    </source>
</evidence>
<comment type="catalytic activity">
    <reaction evidence="11">
        <text>O-(5'-adenylyl)-L-tyrosyl-[protein] + ATP = O-[5'-(adenylyl-(5'-&gt;3')-adenylyl)]-L-tyrosyl-[protein] + diphosphate</text>
        <dbReference type="Rhea" id="RHEA:66528"/>
        <dbReference type="Rhea" id="RHEA-COMP:13846"/>
        <dbReference type="Rhea" id="RHEA-COMP:17046"/>
        <dbReference type="ChEBI" id="CHEBI:30616"/>
        <dbReference type="ChEBI" id="CHEBI:33019"/>
        <dbReference type="ChEBI" id="CHEBI:83624"/>
        <dbReference type="ChEBI" id="CHEBI:167160"/>
    </reaction>
</comment>
<dbReference type="SUPFAM" id="SSF81301">
    <property type="entry name" value="Nucleotidyltransferase"/>
    <property type="match status" value="1"/>
</dbReference>
<dbReference type="STRING" id="1609559.TQ32_01950"/>
<evidence type="ECO:0000256" key="4">
    <source>
        <dbReference type="ARBA" id="ARBA00022695"/>
    </source>
</evidence>
<evidence type="ECO:0000256" key="7">
    <source>
        <dbReference type="ARBA" id="ARBA00022840"/>
    </source>
</evidence>
<evidence type="ECO:0000313" key="14">
    <source>
        <dbReference type="EMBL" id="AMM53389.1"/>
    </source>
</evidence>
<protein>
    <recommendedName>
        <fullName evidence="9">protein adenylyltransferase</fullName>
        <ecNumber evidence="9">2.7.7.108</ecNumber>
    </recommendedName>
</protein>
<name>A0A127B9D1_9EURY</name>
<dbReference type="OrthoDB" id="61846at2157"/>
<dbReference type="InterPro" id="IPR001845">
    <property type="entry name" value="HTH_ArsR_DNA-bd_dom"/>
</dbReference>
<dbReference type="InterPro" id="IPR043519">
    <property type="entry name" value="NT_sf"/>
</dbReference>
<reference evidence="14 15" key="2">
    <citation type="journal article" date="2016" name="Int. J. Syst. Evol. Microbiol.">
        <title>Pyrococcus kukulkanii sp. nov., a hyperthermophilic, piezophilic archaeon isolated from a deep-sea hydrothermal vent.</title>
        <authorList>
            <person name="Callac N."/>
            <person name="Oger P."/>
            <person name="Lesongeur F."/>
            <person name="Rattray J.E."/>
            <person name="Vannier P."/>
            <person name="Michoud G."/>
            <person name="Beauverger M."/>
            <person name="Gayet N."/>
            <person name="Rouxel O."/>
            <person name="Jebbar M."/>
            <person name="Godfroy A."/>
        </authorList>
    </citation>
    <scope>NUCLEOTIDE SEQUENCE [LARGE SCALE GENOMIC DNA]</scope>
    <source>
        <strain evidence="14 15">NCB100</strain>
    </source>
</reference>
<dbReference type="AlphaFoldDB" id="A0A127B9D1"/>
<dbReference type="PANTHER" id="PTHR33571:SF14">
    <property type="entry name" value="PROTEIN ADENYLYLTRANSFERASE MJ0435-RELATED"/>
    <property type="match status" value="1"/>
</dbReference>
<comment type="cofactor">
    <cofactor evidence="1">
        <name>Mg(2+)</name>
        <dbReference type="ChEBI" id="CHEBI:18420"/>
    </cofactor>
</comment>
<dbReference type="InterPro" id="IPR002934">
    <property type="entry name" value="Polymerase_NTP_transf_dom"/>
</dbReference>
<dbReference type="PROSITE" id="PS50987">
    <property type="entry name" value="HTH_ARSR_2"/>
    <property type="match status" value="1"/>
</dbReference>
<keyword evidence="2" id="KW-1277">Toxin-antitoxin system</keyword>
<organism evidence="14 15">
    <name type="scientific">Pyrococcus kukulkanii</name>
    <dbReference type="NCBI Taxonomy" id="1609559"/>
    <lineage>
        <taxon>Archaea</taxon>
        <taxon>Methanobacteriati</taxon>
        <taxon>Methanobacteriota</taxon>
        <taxon>Thermococci</taxon>
        <taxon>Thermococcales</taxon>
        <taxon>Thermococcaceae</taxon>
        <taxon>Pyrococcus</taxon>
    </lineage>
</organism>
<evidence type="ECO:0000256" key="10">
    <source>
        <dbReference type="ARBA" id="ARBA00038276"/>
    </source>
</evidence>
<dbReference type="GO" id="GO:0070733">
    <property type="term" value="F:AMPylase activity"/>
    <property type="evidence" value="ECO:0007669"/>
    <property type="project" value="UniProtKB-EC"/>
</dbReference>
<evidence type="ECO:0000256" key="8">
    <source>
        <dbReference type="ARBA" id="ARBA00022842"/>
    </source>
</evidence>
<dbReference type="InterPro" id="IPR036390">
    <property type="entry name" value="WH_DNA-bd_sf"/>
</dbReference>
<keyword evidence="5" id="KW-0479">Metal-binding</keyword>
<dbReference type="CDD" id="cd00090">
    <property type="entry name" value="HTH_ARSR"/>
    <property type="match status" value="1"/>
</dbReference>
<dbReference type="EC" id="2.7.7.108" evidence="9"/>
<evidence type="ECO:0000256" key="2">
    <source>
        <dbReference type="ARBA" id="ARBA00022649"/>
    </source>
</evidence>
<keyword evidence="8" id="KW-0460">Magnesium</keyword>
<feature type="domain" description="HTH arsR-type" evidence="13">
    <location>
        <begin position="1"/>
        <end position="85"/>
    </location>
</feature>
<reference evidence="15" key="1">
    <citation type="submission" date="2015-02" db="EMBL/GenBank/DDBJ databases">
        <title>Pyrococcus kukulkanii sp. nov., a novel hyperthermophilic archaeon isolated from a deep-sea hydrothermal vent at the Guaymas Basin.</title>
        <authorList>
            <person name="Oger P.M."/>
            <person name="Callac N."/>
            <person name="Jebbar M."/>
            <person name="Godfroy A."/>
        </authorList>
    </citation>
    <scope>NUCLEOTIDE SEQUENCE [LARGE SCALE GENOMIC DNA]</scope>
    <source>
        <strain evidence="15">NCB100</strain>
    </source>
</reference>
<dbReference type="Pfam" id="PF01909">
    <property type="entry name" value="NTP_transf_2"/>
    <property type="match status" value="1"/>
</dbReference>
<keyword evidence="3 14" id="KW-0808">Transferase</keyword>
<evidence type="ECO:0000259" key="13">
    <source>
        <dbReference type="PROSITE" id="PS50987"/>
    </source>
</evidence>
<gene>
    <name evidence="14" type="ORF">TQ32_01950</name>
</gene>
<dbReference type="Gene3D" id="1.10.10.10">
    <property type="entry name" value="Winged helix-like DNA-binding domain superfamily/Winged helix DNA-binding domain"/>
    <property type="match status" value="1"/>
</dbReference>
<evidence type="ECO:0000256" key="6">
    <source>
        <dbReference type="ARBA" id="ARBA00022741"/>
    </source>
</evidence>
<sequence length="179" mass="21345">MYKLISTKERVEILRYILERDTIRVEETAKKLGVSKGLVSKLLHMLEKEGIVKKEGRYFKVILNPKTRELKRFLNFLTLYPKLSQLREEWIEGLGIYGSFSRGENKEGSDVDIWIYTQEEDMIRVAKFQRKLRDTLKREVDLLVLTPKKIERLKKEDPIFYYSLIYGSIIIWGENLRQL</sequence>
<keyword evidence="7" id="KW-0067">ATP-binding</keyword>
<dbReference type="CDD" id="cd05403">
    <property type="entry name" value="NT_KNTase_like"/>
    <property type="match status" value="1"/>
</dbReference>